<keyword evidence="2 4" id="KW-0418">Kinase</keyword>
<dbReference type="GO" id="GO:0004371">
    <property type="term" value="F:glycerone kinase activity"/>
    <property type="evidence" value="ECO:0007669"/>
    <property type="project" value="InterPro"/>
</dbReference>
<gene>
    <name evidence="4" type="ORF">SLNWT_0163</name>
</gene>
<dbReference type="SUPFAM" id="SSF101473">
    <property type="entry name" value="DhaL-like"/>
    <property type="match status" value="1"/>
</dbReference>
<evidence type="ECO:0000256" key="2">
    <source>
        <dbReference type="ARBA" id="ARBA00022777"/>
    </source>
</evidence>
<evidence type="ECO:0000313" key="5">
    <source>
        <dbReference type="Proteomes" id="UP000031523"/>
    </source>
</evidence>
<dbReference type="PANTHER" id="PTHR28629">
    <property type="entry name" value="TRIOKINASE/FMN CYCLASE"/>
    <property type="match status" value="1"/>
</dbReference>
<dbReference type="KEGG" id="sals:SLNWT_0163"/>
<dbReference type="InterPro" id="IPR050861">
    <property type="entry name" value="Dihydroxyacetone_Kinase"/>
</dbReference>
<keyword evidence="1" id="KW-0808">Transferase</keyword>
<dbReference type="Pfam" id="PF02734">
    <property type="entry name" value="Dak2"/>
    <property type="match status" value="1"/>
</dbReference>
<feature type="domain" description="DhaL" evidence="3">
    <location>
        <begin position="10"/>
        <end position="205"/>
    </location>
</feature>
<dbReference type="GO" id="GO:0019563">
    <property type="term" value="P:glycerol catabolic process"/>
    <property type="evidence" value="ECO:0007669"/>
    <property type="project" value="TreeGrafter"/>
</dbReference>
<dbReference type="AlphaFoldDB" id="A0A0B5EGQ4"/>
<dbReference type="InterPro" id="IPR004007">
    <property type="entry name" value="DhaL_dom"/>
</dbReference>
<dbReference type="GO" id="GO:0005829">
    <property type="term" value="C:cytosol"/>
    <property type="evidence" value="ECO:0007669"/>
    <property type="project" value="TreeGrafter"/>
</dbReference>
<dbReference type="EMBL" id="CP010519">
    <property type="protein sequence ID" value="AJE80539.1"/>
    <property type="molecule type" value="Genomic_DNA"/>
</dbReference>
<dbReference type="Proteomes" id="UP000031523">
    <property type="component" value="Chromosome"/>
</dbReference>
<proteinExistence type="predicted"/>
<dbReference type="FunFam" id="1.25.40.340:FF:000002">
    <property type="entry name" value="Dihydroxyacetone kinase, L subunit"/>
    <property type="match status" value="1"/>
</dbReference>
<dbReference type="PROSITE" id="PS51480">
    <property type="entry name" value="DHAL"/>
    <property type="match status" value="1"/>
</dbReference>
<keyword evidence="5" id="KW-1185">Reference proteome</keyword>
<dbReference type="PANTHER" id="PTHR28629:SF4">
    <property type="entry name" value="TRIOKINASE_FMN CYCLASE"/>
    <property type="match status" value="1"/>
</dbReference>
<name>A0A0B5EGQ4_STRA4</name>
<dbReference type="Gene3D" id="1.25.40.340">
    <property type="match status" value="1"/>
</dbReference>
<dbReference type="SMART" id="SM01120">
    <property type="entry name" value="Dak2"/>
    <property type="match status" value="1"/>
</dbReference>
<accession>A0A0B5EGQ4</accession>
<protein>
    <submittedName>
        <fullName evidence="4">Dihydroxyacetone kinase C-terminal domain-containing protein</fullName>
    </submittedName>
</protein>
<reference evidence="4 5" key="1">
    <citation type="submission" date="2015-01" db="EMBL/GenBank/DDBJ databases">
        <title>Enhanced salinomycin production by adjusting the supply of polyketide extender units in Streptomyce albus DSM 41398.</title>
        <authorList>
            <person name="Lu C."/>
        </authorList>
    </citation>
    <scope>NUCLEOTIDE SEQUENCE [LARGE SCALE GENOMIC DNA]</scope>
    <source>
        <strain evidence="5">ATCC 21838 / DSM 41398 / FERM P-419 / JCM 4703 / NBRC 107858</strain>
    </source>
</reference>
<dbReference type="NCBIfam" id="TIGR02365">
    <property type="entry name" value="dha_L_ycgS"/>
    <property type="match status" value="1"/>
</dbReference>
<sequence>MTMNPDPDTEFAHAWVHGFESAVLAHAGDLADADRRAGDGDFGDNMRSALRRARRTLDSTTPTGAAEVMTQLAEGFLGTGGTSGPLFGMWFRAVAHGLRDADAGTALAEGLRQGLASVQRLGGAEVGDKTMVDALAPAADALRDRAGVSVADALARAAAAAEQGAASTRNLRAQRGRASYVGDHAVGVEDPGARTVALFLRAGADAAGALR</sequence>
<evidence type="ECO:0000313" key="4">
    <source>
        <dbReference type="EMBL" id="AJE80539.1"/>
    </source>
</evidence>
<dbReference type="InterPro" id="IPR036117">
    <property type="entry name" value="DhaL_dom_sf"/>
</dbReference>
<evidence type="ECO:0000256" key="1">
    <source>
        <dbReference type="ARBA" id="ARBA00022679"/>
    </source>
</evidence>
<dbReference type="InterPro" id="IPR012737">
    <property type="entry name" value="DhaK_L_YcgS"/>
</dbReference>
<organism evidence="4 5">
    <name type="scientific">Streptomyces albus (strain ATCC 21838 / DSM 41398 / FERM P-419 / JCM 4703 / NBRC 107858)</name>
    <dbReference type="NCBI Taxonomy" id="1081613"/>
    <lineage>
        <taxon>Bacteria</taxon>
        <taxon>Bacillati</taxon>
        <taxon>Actinomycetota</taxon>
        <taxon>Actinomycetes</taxon>
        <taxon>Kitasatosporales</taxon>
        <taxon>Streptomycetaceae</taxon>
        <taxon>Streptomyces</taxon>
    </lineage>
</organism>
<evidence type="ECO:0000259" key="3">
    <source>
        <dbReference type="PROSITE" id="PS51480"/>
    </source>
</evidence>